<sequence>MMINYSRPVVGCDNKLGRAHVKPSRVDSTRQRGYGMPSANTAPLEAVCGQPAAWERRSWHSLAAVEHGPVPDHWGGNGGHSSKGYGECWGGRIPGIGELPAWVSNCELPRQTQSTSKNLPFLRSWEPGPERMTDSPIDVSLCMQVMWSKVRNGTQADESSLFRPSTELCRPWTPYRGIKLRSQDVIHQQSTHSTTEWTSYFRPHQEKLREAAQLPEPAKRSLS</sequence>
<dbReference type="EMBL" id="MU853229">
    <property type="protein sequence ID" value="KAK4123173.1"/>
    <property type="molecule type" value="Genomic_DNA"/>
</dbReference>
<evidence type="ECO:0000313" key="2">
    <source>
        <dbReference type="Proteomes" id="UP001302602"/>
    </source>
</evidence>
<dbReference type="GeneID" id="87824209"/>
<gene>
    <name evidence="1" type="ORF">N657DRAFT_449721</name>
</gene>
<organism evidence="1 2">
    <name type="scientific">Parathielavia appendiculata</name>
    <dbReference type="NCBI Taxonomy" id="2587402"/>
    <lineage>
        <taxon>Eukaryota</taxon>
        <taxon>Fungi</taxon>
        <taxon>Dikarya</taxon>
        <taxon>Ascomycota</taxon>
        <taxon>Pezizomycotina</taxon>
        <taxon>Sordariomycetes</taxon>
        <taxon>Sordariomycetidae</taxon>
        <taxon>Sordariales</taxon>
        <taxon>Chaetomiaceae</taxon>
        <taxon>Parathielavia</taxon>
    </lineage>
</organism>
<keyword evidence="2" id="KW-1185">Reference proteome</keyword>
<dbReference type="AlphaFoldDB" id="A0AAN6Z371"/>
<proteinExistence type="predicted"/>
<accession>A0AAN6Z371</accession>
<dbReference type="Proteomes" id="UP001302602">
    <property type="component" value="Unassembled WGS sequence"/>
</dbReference>
<comment type="caution">
    <text evidence="1">The sequence shown here is derived from an EMBL/GenBank/DDBJ whole genome shotgun (WGS) entry which is preliminary data.</text>
</comment>
<reference evidence="1" key="1">
    <citation type="journal article" date="2023" name="Mol. Phylogenet. Evol.">
        <title>Genome-scale phylogeny and comparative genomics of the fungal order Sordariales.</title>
        <authorList>
            <person name="Hensen N."/>
            <person name="Bonometti L."/>
            <person name="Westerberg I."/>
            <person name="Brannstrom I.O."/>
            <person name="Guillou S."/>
            <person name="Cros-Aarteil S."/>
            <person name="Calhoun S."/>
            <person name="Haridas S."/>
            <person name="Kuo A."/>
            <person name="Mondo S."/>
            <person name="Pangilinan J."/>
            <person name="Riley R."/>
            <person name="LaButti K."/>
            <person name="Andreopoulos B."/>
            <person name="Lipzen A."/>
            <person name="Chen C."/>
            <person name="Yan M."/>
            <person name="Daum C."/>
            <person name="Ng V."/>
            <person name="Clum A."/>
            <person name="Steindorff A."/>
            <person name="Ohm R.A."/>
            <person name="Martin F."/>
            <person name="Silar P."/>
            <person name="Natvig D.O."/>
            <person name="Lalanne C."/>
            <person name="Gautier V."/>
            <person name="Ament-Velasquez S.L."/>
            <person name="Kruys A."/>
            <person name="Hutchinson M.I."/>
            <person name="Powell A.J."/>
            <person name="Barry K."/>
            <person name="Miller A.N."/>
            <person name="Grigoriev I.V."/>
            <person name="Debuchy R."/>
            <person name="Gladieux P."/>
            <person name="Hiltunen Thoren M."/>
            <person name="Johannesson H."/>
        </authorList>
    </citation>
    <scope>NUCLEOTIDE SEQUENCE</scope>
    <source>
        <strain evidence="1">CBS 731.68</strain>
    </source>
</reference>
<reference evidence="1" key="2">
    <citation type="submission" date="2023-05" db="EMBL/GenBank/DDBJ databases">
        <authorList>
            <consortium name="Lawrence Berkeley National Laboratory"/>
            <person name="Steindorff A."/>
            <person name="Hensen N."/>
            <person name="Bonometti L."/>
            <person name="Westerberg I."/>
            <person name="Brannstrom I.O."/>
            <person name="Guillou S."/>
            <person name="Cros-Aarteil S."/>
            <person name="Calhoun S."/>
            <person name="Haridas S."/>
            <person name="Kuo A."/>
            <person name="Mondo S."/>
            <person name="Pangilinan J."/>
            <person name="Riley R."/>
            <person name="Labutti K."/>
            <person name="Andreopoulos B."/>
            <person name="Lipzen A."/>
            <person name="Chen C."/>
            <person name="Yanf M."/>
            <person name="Daum C."/>
            <person name="Ng V."/>
            <person name="Clum A."/>
            <person name="Ohm R."/>
            <person name="Martin F."/>
            <person name="Silar P."/>
            <person name="Natvig D."/>
            <person name="Lalanne C."/>
            <person name="Gautier V."/>
            <person name="Ament-Velasquez S.L."/>
            <person name="Kruys A."/>
            <person name="Hutchinson M.I."/>
            <person name="Powell A.J."/>
            <person name="Barry K."/>
            <person name="Miller A.N."/>
            <person name="Grigoriev I.V."/>
            <person name="Debuchy R."/>
            <person name="Gladieux P."/>
            <person name="Thoren M.H."/>
            <person name="Johannesson H."/>
        </authorList>
    </citation>
    <scope>NUCLEOTIDE SEQUENCE</scope>
    <source>
        <strain evidence="1">CBS 731.68</strain>
    </source>
</reference>
<name>A0AAN6Z371_9PEZI</name>
<evidence type="ECO:0000313" key="1">
    <source>
        <dbReference type="EMBL" id="KAK4123173.1"/>
    </source>
</evidence>
<protein>
    <submittedName>
        <fullName evidence="1">Uncharacterized protein</fullName>
    </submittedName>
</protein>
<dbReference type="RefSeq" id="XP_062646944.1">
    <property type="nucleotide sequence ID" value="XM_062787439.1"/>
</dbReference>